<proteinExistence type="predicted"/>
<name>A0A846HD49_9CYAN</name>
<dbReference type="Gene3D" id="2.120.10.30">
    <property type="entry name" value="TolB, C-terminal domain"/>
    <property type="match status" value="1"/>
</dbReference>
<protein>
    <submittedName>
        <fullName evidence="3">Esterase-like activity of phytase family protein</fullName>
    </submittedName>
</protein>
<dbReference type="InterPro" id="IPR011044">
    <property type="entry name" value="Quino_amine_DH_bsu"/>
</dbReference>
<dbReference type="Proteomes" id="UP000031549">
    <property type="component" value="Unassembled WGS sequence"/>
</dbReference>
<dbReference type="AlphaFoldDB" id="A0A846HD49"/>
<evidence type="ECO:0000313" key="3">
    <source>
        <dbReference type="EMBL" id="NEU74604.1"/>
    </source>
</evidence>
<reference evidence="3 4" key="1">
    <citation type="journal article" date="2015" name="Genome Announc.">
        <title>Draft Genome Sequence of Cyanobacterium Hassallia byssoidea Strain VB512170, Isolated from Monuments in India.</title>
        <authorList>
            <person name="Singh D."/>
            <person name="Chandrababunaidu M.M."/>
            <person name="Panda A."/>
            <person name="Sen D."/>
            <person name="Bhattacharyya S."/>
            <person name="Adhikary S.P."/>
            <person name="Tripathy S."/>
        </authorList>
    </citation>
    <scope>NUCLEOTIDE SEQUENCE [LARGE SCALE GENOMIC DNA]</scope>
    <source>
        <strain evidence="3 4">VB512170</strain>
    </source>
</reference>
<dbReference type="InterPro" id="IPR013424">
    <property type="entry name" value="Ice-binding_C"/>
</dbReference>
<dbReference type="PANTHER" id="PTHR37957">
    <property type="entry name" value="BLR7070 PROTEIN"/>
    <property type="match status" value="1"/>
</dbReference>
<feature type="signal peptide" evidence="1">
    <location>
        <begin position="1"/>
        <end position="19"/>
    </location>
</feature>
<keyword evidence="4" id="KW-1185">Reference proteome</keyword>
<gene>
    <name evidence="3" type="ORF">PI95_019090</name>
</gene>
<sequence>MMKAKHWLSVLSCSVMVCAASITGYATSAYGLSLTNTLTIGSESTDLYSSLGNGANANRLGFFSDLYYDRYQNVYYGLSDRGPGGGVIDYNPRGEKFSLDVDSKTGAIANFKLLDTILFTKDGQNFNGLKPDLLPNGNKASLGLSFDSEGFAVASNGNFYVSDEYGPSVYEFSPTGSFLRAFATPENIIPKQSDGTINYVDGRPTITTGRQDNRGFEGLTLSPDGSKLYTLLQDPLVNEGSPDGRRSRNIRLVEFDTKTGKSTAQYIYQLESLADINDRIPGTDDDFGANSQGRNIGISAITALNDKEFLVLERDNRGFGVDALLGLTENSSTTPQPVASKRVYKINLTDATDVSGISLANTNTLLAGINPVNKSLFLDIAKALSPDNPGDWTKIAEKMEGLAIGPQLKDGSYALLIGTDNDYSVTQIDDQPTQYDICSNSNGTSVSRIPIDKGCPPGQKLIPGYLYSFKVTAAELGNFIPPSKKVPEPTATVGIMLLGLSGFWLKRRS</sequence>
<dbReference type="InterPro" id="IPR027372">
    <property type="entry name" value="Phytase-like_dom"/>
</dbReference>
<dbReference type="InterPro" id="IPR011042">
    <property type="entry name" value="6-blade_b-propeller_TolB-like"/>
</dbReference>
<comment type="caution">
    <text evidence="3">The sequence shown here is derived from an EMBL/GenBank/DDBJ whole genome shotgun (WGS) entry which is preliminary data.</text>
</comment>
<dbReference type="Pfam" id="PF13449">
    <property type="entry name" value="Phytase-like"/>
    <property type="match status" value="1"/>
</dbReference>
<dbReference type="SUPFAM" id="SSF63829">
    <property type="entry name" value="Calcium-dependent phosphotriesterase"/>
    <property type="match status" value="1"/>
</dbReference>
<dbReference type="PANTHER" id="PTHR37957:SF1">
    <property type="entry name" value="PHYTASE-LIKE DOMAIN-CONTAINING PROTEIN"/>
    <property type="match status" value="1"/>
</dbReference>
<accession>A0A846HD49</accession>
<evidence type="ECO:0000259" key="2">
    <source>
        <dbReference type="Pfam" id="PF13449"/>
    </source>
</evidence>
<dbReference type="EMBL" id="JTCM02000045">
    <property type="protein sequence ID" value="NEU74604.1"/>
    <property type="molecule type" value="Genomic_DNA"/>
</dbReference>
<dbReference type="RefSeq" id="WP_039754959.1">
    <property type="nucleotide sequence ID" value="NZ_JTCM02000045.1"/>
</dbReference>
<organism evidence="3 4">
    <name type="scientific">Hassallia byssoidea VB512170</name>
    <dbReference type="NCBI Taxonomy" id="1304833"/>
    <lineage>
        <taxon>Bacteria</taxon>
        <taxon>Bacillati</taxon>
        <taxon>Cyanobacteriota</taxon>
        <taxon>Cyanophyceae</taxon>
        <taxon>Nostocales</taxon>
        <taxon>Tolypothrichaceae</taxon>
        <taxon>Hassallia</taxon>
    </lineage>
</organism>
<feature type="chain" id="PRO_5032449751" evidence="1">
    <location>
        <begin position="20"/>
        <end position="509"/>
    </location>
</feature>
<evidence type="ECO:0000256" key="1">
    <source>
        <dbReference type="SAM" id="SignalP"/>
    </source>
</evidence>
<keyword evidence="1" id="KW-0732">Signal</keyword>
<evidence type="ECO:0000313" key="4">
    <source>
        <dbReference type="Proteomes" id="UP000031549"/>
    </source>
</evidence>
<feature type="domain" description="Phytase-like" evidence="2">
    <location>
        <begin position="59"/>
        <end position="423"/>
    </location>
</feature>
<dbReference type="SUPFAM" id="SSF50969">
    <property type="entry name" value="YVTN repeat-like/Quinoprotein amine dehydrogenase"/>
    <property type="match status" value="1"/>
</dbReference>
<dbReference type="NCBIfam" id="TIGR02595">
    <property type="entry name" value="PEP_CTERM"/>
    <property type="match status" value="1"/>
</dbReference>